<sequence>MGPFPRRPPAQHPLPLALPAASRGDSLVALTGGARTGHETSMPLAPLAPLRLLFLLLISSRL</sequence>
<reference evidence="1 2" key="1">
    <citation type="submission" date="2014-02" db="EMBL/GenBank/DDBJ databases">
        <title>The small core and large imbalanced accessory genome model reveals a collaborative survival strategy of Sorangium cellulosum strains in nature.</title>
        <authorList>
            <person name="Han K."/>
            <person name="Peng R."/>
            <person name="Blom J."/>
            <person name="Li Y.-Z."/>
        </authorList>
    </citation>
    <scope>NUCLEOTIDE SEQUENCE [LARGE SCALE GENOMIC DNA]</scope>
    <source>
        <strain evidence="1 2">So0157-25</strain>
    </source>
</reference>
<proteinExistence type="predicted"/>
<organism evidence="1 2">
    <name type="scientific">Sorangium cellulosum</name>
    <name type="common">Polyangium cellulosum</name>
    <dbReference type="NCBI Taxonomy" id="56"/>
    <lineage>
        <taxon>Bacteria</taxon>
        <taxon>Pseudomonadati</taxon>
        <taxon>Myxococcota</taxon>
        <taxon>Polyangia</taxon>
        <taxon>Polyangiales</taxon>
        <taxon>Polyangiaceae</taxon>
        <taxon>Sorangium</taxon>
    </lineage>
</organism>
<evidence type="ECO:0000313" key="2">
    <source>
        <dbReference type="Proteomes" id="UP000075420"/>
    </source>
</evidence>
<dbReference type="AlphaFoldDB" id="A0A150PC23"/>
<dbReference type="EMBL" id="JELY01002228">
    <property type="protein sequence ID" value="KYF53222.1"/>
    <property type="molecule type" value="Genomic_DNA"/>
</dbReference>
<evidence type="ECO:0000313" key="1">
    <source>
        <dbReference type="EMBL" id="KYF53222.1"/>
    </source>
</evidence>
<name>A0A150PC23_SORCE</name>
<dbReference type="Proteomes" id="UP000075420">
    <property type="component" value="Unassembled WGS sequence"/>
</dbReference>
<protein>
    <submittedName>
        <fullName evidence="1">Uncharacterized protein</fullName>
    </submittedName>
</protein>
<gene>
    <name evidence="1" type="ORF">BE08_26375</name>
</gene>
<accession>A0A150PC23</accession>
<comment type="caution">
    <text evidence="1">The sequence shown here is derived from an EMBL/GenBank/DDBJ whole genome shotgun (WGS) entry which is preliminary data.</text>
</comment>